<organism evidence="9 10">
    <name type="scientific">Calycina marina</name>
    <dbReference type="NCBI Taxonomy" id="1763456"/>
    <lineage>
        <taxon>Eukaryota</taxon>
        <taxon>Fungi</taxon>
        <taxon>Dikarya</taxon>
        <taxon>Ascomycota</taxon>
        <taxon>Pezizomycotina</taxon>
        <taxon>Leotiomycetes</taxon>
        <taxon>Helotiales</taxon>
        <taxon>Pezizellaceae</taxon>
        <taxon>Calycina</taxon>
    </lineage>
</organism>
<evidence type="ECO:0000256" key="4">
    <source>
        <dbReference type="ARBA" id="ARBA00022454"/>
    </source>
</evidence>
<comment type="similarity">
    <text evidence="3">Belongs to the CENP-K/MCM22 family.</text>
</comment>
<dbReference type="OrthoDB" id="9445768at2759"/>
<dbReference type="PANTHER" id="PTHR14401:SF6">
    <property type="entry name" value="CENTROMERE PROTEIN K"/>
    <property type="match status" value="1"/>
</dbReference>
<dbReference type="InterPro" id="IPR020993">
    <property type="entry name" value="Centromere_CenpK"/>
</dbReference>
<name>A0A9P7YWR1_9HELO</name>
<dbReference type="PANTHER" id="PTHR14401">
    <property type="entry name" value="CENTROMERE PROTEIN K"/>
    <property type="match status" value="1"/>
</dbReference>
<dbReference type="GO" id="GO:0000070">
    <property type="term" value="P:mitotic sister chromatid segregation"/>
    <property type="evidence" value="ECO:0007669"/>
    <property type="project" value="TreeGrafter"/>
</dbReference>
<evidence type="ECO:0000256" key="1">
    <source>
        <dbReference type="ARBA" id="ARBA00004123"/>
    </source>
</evidence>
<comment type="subcellular location">
    <subcellularLocation>
        <location evidence="2">Chromosome</location>
        <location evidence="2">Centromere</location>
    </subcellularLocation>
    <subcellularLocation>
        <location evidence="1">Nucleus</location>
    </subcellularLocation>
</comment>
<evidence type="ECO:0000256" key="8">
    <source>
        <dbReference type="SAM" id="Coils"/>
    </source>
</evidence>
<dbReference type="GO" id="GO:0051382">
    <property type="term" value="P:kinetochore assembly"/>
    <property type="evidence" value="ECO:0007669"/>
    <property type="project" value="InterPro"/>
</dbReference>
<proteinExistence type="inferred from homology"/>
<accession>A0A9P7YWR1</accession>
<evidence type="ECO:0000313" key="9">
    <source>
        <dbReference type="EMBL" id="KAG9241146.1"/>
    </source>
</evidence>
<evidence type="ECO:0000256" key="2">
    <source>
        <dbReference type="ARBA" id="ARBA00004584"/>
    </source>
</evidence>
<keyword evidence="6" id="KW-0539">Nucleus</keyword>
<reference evidence="9" key="1">
    <citation type="journal article" date="2021" name="IMA Fungus">
        <title>Genomic characterization of three marine fungi, including Emericellopsis atlantica sp. nov. with signatures of a generalist lifestyle and marine biomass degradation.</title>
        <authorList>
            <person name="Hagestad O.C."/>
            <person name="Hou L."/>
            <person name="Andersen J.H."/>
            <person name="Hansen E.H."/>
            <person name="Altermark B."/>
            <person name="Li C."/>
            <person name="Kuhnert E."/>
            <person name="Cox R.J."/>
            <person name="Crous P.W."/>
            <person name="Spatafora J.W."/>
            <person name="Lail K."/>
            <person name="Amirebrahimi M."/>
            <person name="Lipzen A."/>
            <person name="Pangilinan J."/>
            <person name="Andreopoulos W."/>
            <person name="Hayes R.D."/>
            <person name="Ng V."/>
            <person name="Grigoriev I.V."/>
            <person name="Jackson S.A."/>
            <person name="Sutton T.D.S."/>
            <person name="Dobson A.D.W."/>
            <person name="Rama T."/>
        </authorList>
    </citation>
    <scope>NUCLEOTIDE SEQUENCE</scope>
    <source>
        <strain evidence="9">TRa3180A</strain>
    </source>
</reference>
<evidence type="ECO:0000256" key="5">
    <source>
        <dbReference type="ARBA" id="ARBA00023054"/>
    </source>
</evidence>
<comment type="caution">
    <text evidence="9">The sequence shown here is derived from an EMBL/GenBank/DDBJ whole genome shotgun (WGS) entry which is preliminary data.</text>
</comment>
<evidence type="ECO:0000256" key="6">
    <source>
        <dbReference type="ARBA" id="ARBA00023242"/>
    </source>
</evidence>
<feature type="coiled-coil region" evidence="8">
    <location>
        <begin position="96"/>
        <end position="123"/>
    </location>
</feature>
<keyword evidence="4" id="KW-0158">Chromosome</keyword>
<evidence type="ECO:0000256" key="7">
    <source>
        <dbReference type="ARBA" id="ARBA00023328"/>
    </source>
</evidence>
<dbReference type="AlphaFoldDB" id="A0A9P7YWR1"/>
<keyword evidence="5 8" id="KW-0175">Coiled coil</keyword>
<dbReference type="GO" id="GO:0005634">
    <property type="term" value="C:nucleus"/>
    <property type="evidence" value="ECO:0007669"/>
    <property type="project" value="UniProtKB-SubCell"/>
</dbReference>
<feature type="coiled-coil region" evidence="8">
    <location>
        <begin position="6"/>
        <end position="33"/>
    </location>
</feature>
<evidence type="ECO:0000256" key="3">
    <source>
        <dbReference type="ARBA" id="ARBA00005795"/>
    </source>
</evidence>
<dbReference type="GO" id="GO:0000775">
    <property type="term" value="C:chromosome, centromeric region"/>
    <property type="evidence" value="ECO:0007669"/>
    <property type="project" value="UniProtKB-SubCell"/>
</dbReference>
<dbReference type="Proteomes" id="UP000887226">
    <property type="component" value="Unassembled WGS sequence"/>
</dbReference>
<evidence type="ECO:0000313" key="10">
    <source>
        <dbReference type="Proteomes" id="UP000887226"/>
    </source>
</evidence>
<keyword evidence="7" id="KW-0137">Centromere</keyword>
<keyword evidence="10" id="KW-1185">Reference proteome</keyword>
<dbReference type="EMBL" id="MU254264">
    <property type="protein sequence ID" value="KAG9241146.1"/>
    <property type="molecule type" value="Genomic_DNA"/>
</dbReference>
<sequence length="323" mass="36537">MNEEITTRLERTLQKLQARVRDQENILEKLRSSSAPLDPEPSSDAKAYFQQLRALKLAYETVTPSLPYIPSHESPIPALLALRVADTCIKHTEACITSEQSDLQRLQRRLEKEQSDLNDAKLIQTGLKTRIASLKVDIEKRTQKNPAQIVKDMMREVKTKRDSYDRQTGELVQAFNDFINKELAAMLAAEELGGPIVGAIQDVDDEMLEAGFNNQGKAKKTRKKFNEDKHQQRIDKIWGPRPDGEDVEEHWNEKSAAAAEMRELTEQLLNSLVEARGNGPGAYVGLERESAASRFLVRSKVAQFHPKDATKLRLIDFGGEFND</sequence>
<protein>
    <submittedName>
        <fullName evidence="9">Uncharacterized protein</fullName>
    </submittedName>
</protein>
<gene>
    <name evidence="9" type="ORF">BJ878DRAFT_584589</name>
</gene>